<dbReference type="EMBL" id="JJML01000063">
    <property type="protein sequence ID" value="KGF71613.1"/>
    <property type="molecule type" value="Genomic_DNA"/>
</dbReference>
<dbReference type="PROSITE" id="PS50112">
    <property type="entry name" value="PAS"/>
    <property type="match status" value="2"/>
</dbReference>
<dbReference type="GO" id="GO:0006355">
    <property type="term" value="P:regulation of DNA-templated transcription"/>
    <property type="evidence" value="ECO:0007669"/>
    <property type="project" value="InterPro"/>
</dbReference>
<dbReference type="PANTHER" id="PTHR44757">
    <property type="entry name" value="DIGUANYLATE CYCLASE DGCP"/>
    <property type="match status" value="1"/>
</dbReference>
<name>A0A098TL99_9CYAN</name>
<keyword evidence="3" id="KW-1185">Reference proteome</keyword>
<accession>A0A098TL99</accession>
<dbReference type="PANTHER" id="PTHR44757:SF2">
    <property type="entry name" value="BIOFILM ARCHITECTURE MAINTENANCE PROTEIN MBAA"/>
    <property type="match status" value="1"/>
</dbReference>
<proteinExistence type="predicted"/>
<feature type="domain" description="PAS" evidence="1">
    <location>
        <begin position="142"/>
        <end position="208"/>
    </location>
</feature>
<comment type="caution">
    <text evidence="2">The sequence shown here is derived from an EMBL/GenBank/DDBJ whole genome shotgun (WGS) entry which is preliminary data.</text>
</comment>
<evidence type="ECO:0000259" key="1">
    <source>
        <dbReference type="PROSITE" id="PS50112"/>
    </source>
</evidence>
<reference evidence="2 3" key="1">
    <citation type="journal article" date="2014" name="Mol. Ecol.">
        <title>Evolution of Synechococcus.</title>
        <authorList>
            <person name="Dvorak P."/>
            <person name="Casamatta D."/>
            <person name="Hasler P."/>
            <person name="Poulickova A."/>
            <person name="Ondrej V."/>
            <person name="Sanges R."/>
        </authorList>
    </citation>
    <scope>NUCLEOTIDE SEQUENCE [LARGE SCALE GENOMIC DNA]</scope>
    <source>
        <strain evidence="2 3">CAUP A 1101</strain>
    </source>
</reference>
<dbReference type="NCBIfam" id="TIGR00229">
    <property type="entry name" value="sensory_box"/>
    <property type="match status" value="1"/>
</dbReference>
<organism evidence="2 3">
    <name type="scientific">Neosynechococcus sphagnicola sy1</name>
    <dbReference type="NCBI Taxonomy" id="1497020"/>
    <lineage>
        <taxon>Bacteria</taxon>
        <taxon>Bacillati</taxon>
        <taxon>Cyanobacteriota</taxon>
        <taxon>Cyanophyceae</taxon>
        <taxon>Neosynechococcales</taxon>
        <taxon>Neosynechococcaceae</taxon>
        <taxon>Neosynechococcus</taxon>
    </lineage>
</organism>
<feature type="domain" description="PAS" evidence="1">
    <location>
        <begin position="8"/>
        <end position="61"/>
    </location>
</feature>
<dbReference type="InterPro" id="IPR013767">
    <property type="entry name" value="PAS_fold"/>
</dbReference>
<dbReference type="RefSeq" id="WP_036536338.1">
    <property type="nucleotide sequence ID" value="NZ_JJML01000063.1"/>
</dbReference>
<dbReference type="SUPFAM" id="SSF55785">
    <property type="entry name" value="PYP-like sensor domain (PAS domain)"/>
    <property type="match status" value="2"/>
</dbReference>
<dbReference type="Pfam" id="PF00989">
    <property type="entry name" value="PAS"/>
    <property type="match status" value="2"/>
</dbReference>
<evidence type="ECO:0000313" key="2">
    <source>
        <dbReference type="EMBL" id="KGF71613.1"/>
    </source>
</evidence>
<dbReference type="OrthoDB" id="9758522at2"/>
<dbReference type="SMART" id="SM00091">
    <property type="entry name" value="PAS"/>
    <property type="match status" value="2"/>
</dbReference>
<dbReference type="Gene3D" id="3.30.450.20">
    <property type="entry name" value="PAS domain"/>
    <property type="match status" value="2"/>
</dbReference>
<dbReference type="InterPro" id="IPR000014">
    <property type="entry name" value="PAS"/>
</dbReference>
<evidence type="ECO:0000313" key="3">
    <source>
        <dbReference type="Proteomes" id="UP000030170"/>
    </source>
</evidence>
<protein>
    <recommendedName>
        <fullName evidence="1">PAS domain-containing protein</fullName>
    </recommendedName>
</protein>
<sequence>MHQPPSASEEELRAFFNVASEAVLLVNDAGECLDANLAACVLFHLTPETLRGYALSDLLHPHLIHPADHVWQVPWVGEFEFQLPDQAAHQILVQSLPQVQPHRHLLVFQEITAQKPPAVEANPLASESKQHLQPYSSSPEDLSQYHRLLFEQNPNPMWIYDLETLAFLAVNQAAVTLYGYSQAEFLSMTIADIRPPQEIPKLLASIQNQSPQFSQSSGVWLHRQKDGALLDVRITSQPMQWLGRAARVVIAQDVTEHQRIETVSSNRGRYLSALVEIQQQLLSVHGRDSFYQQVLASLGQAALASRTYLFENHWNQAGELLTSQRAEWCAEGIQPELHNPLYQNLSYALVPRWLATFFAG</sequence>
<dbReference type="InterPro" id="IPR052155">
    <property type="entry name" value="Biofilm_reg_signaling"/>
</dbReference>
<gene>
    <name evidence="2" type="ORF">DO97_17415</name>
</gene>
<dbReference type="STRING" id="1497020.DO97_17415"/>
<dbReference type="AlphaFoldDB" id="A0A098TL99"/>
<dbReference type="CDD" id="cd00130">
    <property type="entry name" value="PAS"/>
    <property type="match status" value="2"/>
</dbReference>
<dbReference type="Proteomes" id="UP000030170">
    <property type="component" value="Unassembled WGS sequence"/>
</dbReference>
<dbReference type="InterPro" id="IPR035965">
    <property type="entry name" value="PAS-like_dom_sf"/>
</dbReference>